<keyword evidence="1" id="KW-0496">Mitochondrion</keyword>
<dbReference type="PANTHER" id="PTHR15004">
    <property type="entry name" value="GLUTAMYL-TRNA(GLN) AMIDOTRANSFERASE SUBUNIT C, MITOCHONDRIAL"/>
    <property type="match status" value="1"/>
</dbReference>
<organism evidence="4">
    <name type="scientific">Anisakis simplex</name>
    <name type="common">Herring worm</name>
    <dbReference type="NCBI Taxonomy" id="6269"/>
    <lineage>
        <taxon>Eukaryota</taxon>
        <taxon>Metazoa</taxon>
        <taxon>Ecdysozoa</taxon>
        <taxon>Nematoda</taxon>
        <taxon>Chromadorea</taxon>
        <taxon>Rhabditida</taxon>
        <taxon>Spirurina</taxon>
        <taxon>Ascaridomorpha</taxon>
        <taxon>Ascaridoidea</taxon>
        <taxon>Anisakidae</taxon>
        <taxon>Anisakis</taxon>
        <taxon>Anisakis simplex complex</taxon>
    </lineage>
</organism>
<dbReference type="PANTHER" id="PTHR15004:SF0">
    <property type="entry name" value="GLUTAMYL-TRNA(GLN) AMIDOTRANSFERASE SUBUNIT C, MITOCHONDRIAL"/>
    <property type="match status" value="1"/>
</dbReference>
<reference evidence="4" key="1">
    <citation type="submission" date="2017-02" db="UniProtKB">
        <authorList>
            <consortium name="WormBaseParasite"/>
        </authorList>
    </citation>
    <scope>IDENTIFICATION</scope>
</reference>
<evidence type="ECO:0000256" key="1">
    <source>
        <dbReference type="HAMAP-Rule" id="MF_03149"/>
    </source>
</evidence>
<keyword evidence="1" id="KW-0648">Protein biosynthesis</keyword>
<evidence type="ECO:0000313" key="4">
    <source>
        <dbReference type="WBParaSite" id="ASIM_0001738001-mRNA-1"/>
    </source>
</evidence>
<dbReference type="OrthoDB" id="5394539at2759"/>
<dbReference type="GO" id="GO:0050567">
    <property type="term" value="F:glutaminyl-tRNA synthase (glutamine-hydrolyzing) activity"/>
    <property type="evidence" value="ECO:0007669"/>
    <property type="project" value="UniProtKB-UniRule"/>
</dbReference>
<dbReference type="HAMAP" id="MF_00122">
    <property type="entry name" value="GatC"/>
    <property type="match status" value="1"/>
</dbReference>
<keyword evidence="1" id="KW-0547">Nucleotide-binding</keyword>
<dbReference type="AlphaFoldDB" id="A0A0M3K8T9"/>
<dbReference type="Proteomes" id="UP000267096">
    <property type="component" value="Unassembled WGS sequence"/>
</dbReference>
<accession>A0A0M3K8T9</accession>
<dbReference type="EC" id="6.3.5.-" evidence="1"/>
<dbReference type="GO" id="GO:0032543">
    <property type="term" value="P:mitochondrial translation"/>
    <property type="evidence" value="ECO:0007669"/>
    <property type="project" value="UniProtKB-UniRule"/>
</dbReference>
<dbReference type="GO" id="GO:0030956">
    <property type="term" value="C:glutamyl-tRNA(Gln) amidotransferase complex"/>
    <property type="evidence" value="ECO:0007669"/>
    <property type="project" value="UniProtKB-UniRule"/>
</dbReference>
<dbReference type="InterPro" id="IPR036113">
    <property type="entry name" value="Asp/Glu-ADT_sf_sub_c"/>
</dbReference>
<dbReference type="GO" id="GO:0006450">
    <property type="term" value="P:regulation of translational fidelity"/>
    <property type="evidence" value="ECO:0007669"/>
    <property type="project" value="InterPro"/>
</dbReference>
<comment type="similarity">
    <text evidence="1">Belongs to the GatC family.</text>
</comment>
<evidence type="ECO:0000313" key="2">
    <source>
        <dbReference type="EMBL" id="VDK58711.1"/>
    </source>
</evidence>
<name>A0A0M3K8T9_ANISI</name>
<dbReference type="GO" id="GO:0070681">
    <property type="term" value="P:glutaminyl-tRNAGln biosynthesis via transamidation"/>
    <property type="evidence" value="ECO:0007669"/>
    <property type="project" value="UniProtKB-UniRule"/>
</dbReference>
<dbReference type="SUPFAM" id="SSF141000">
    <property type="entry name" value="Glu-tRNAGln amidotransferase C subunit"/>
    <property type="match status" value="1"/>
</dbReference>
<dbReference type="GO" id="GO:0005739">
    <property type="term" value="C:mitochondrion"/>
    <property type="evidence" value="ECO:0007669"/>
    <property type="project" value="UniProtKB-SubCell"/>
</dbReference>
<comment type="function">
    <text evidence="1">Allows the formation of correctly charged Gln-tRNA(Gln) through the transamidation of misacylated Glu-tRNA(Gln) in the mitochondria. The reaction takes place in the presence of glutamine and ATP through an activated gamma-phospho-Glu-tRNA(Gln).</text>
</comment>
<comment type="subcellular location">
    <subcellularLocation>
        <location evidence="1">Mitochondrion</location>
    </subcellularLocation>
</comment>
<dbReference type="GO" id="GO:0005524">
    <property type="term" value="F:ATP binding"/>
    <property type="evidence" value="ECO:0007669"/>
    <property type="project" value="UniProtKB-KW"/>
</dbReference>
<gene>
    <name evidence="2" type="ORF">ASIM_LOCUS16788</name>
</gene>
<dbReference type="WBParaSite" id="ASIM_0001738001-mRNA-1">
    <property type="protein sequence ID" value="ASIM_0001738001-mRNA-1"/>
    <property type="gene ID" value="ASIM_0001738001"/>
</dbReference>
<proteinExistence type="inferred from homology"/>
<sequence length="184" mass="20891">MTISAQASVVMSKRLLRTSIRSVKQITSATRIEPSKSIAKNEPQCSYVPREPCTSKIDESLVEEPPVFDKKLITHLERLSLVRFSDEEAVAHLRKAVKYANQLKLIDTTGVEPMETVLENLECPLREDKVEQTVSKQEILSNAVELVEDYFVTPPGNIPLEESPAKLDLRKVNEWDWLAMDKKN</sequence>
<dbReference type="NCBIfam" id="TIGR00135">
    <property type="entry name" value="gatC"/>
    <property type="match status" value="1"/>
</dbReference>
<keyword evidence="1" id="KW-0067">ATP-binding</keyword>
<keyword evidence="1" id="KW-0436">Ligase</keyword>
<reference evidence="2 3" key="2">
    <citation type="submission" date="2018-11" db="EMBL/GenBank/DDBJ databases">
        <authorList>
            <consortium name="Pathogen Informatics"/>
        </authorList>
    </citation>
    <scope>NUCLEOTIDE SEQUENCE [LARGE SCALE GENOMIC DNA]</scope>
</reference>
<dbReference type="Pfam" id="PF02686">
    <property type="entry name" value="GatC"/>
    <property type="match status" value="1"/>
</dbReference>
<evidence type="ECO:0000313" key="3">
    <source>
        <dbReference type="Proteomes" id="UP000267096"/>
    </source>
</evidence>
<dbReference type="EMBL" id="UYRR01033413">
    <property type="protein sequence ID" value="VDK58711.1"/>
    <property type="molecule type" value="Genomic_DNA"/>
</dbReference>
<keyword evidence="3" id="KW-1185">Reference proteome</keyword>
<dbReference type="InterPro" id="IPR003837">
    <property type="entry name" value="GatC"/>
</dbReference>
<comment type="subunit">
    <text evidence="1">Subunit of the heterotrimeric GatCAB amidotransferase (AdT) complex, composed of A, B and C subunits.</text>
</comment>
<protein>
    <recommendedName>
        <fullName evidence="1">Glutamyl-tRNA(Gln) amidotransferase subunit C, mitochondrial</fullName>
        <shortName evidence="1">Glu-AdT subunit C</shortName>
        <ecNumber evidence="1">6.3.5.-</ecNumber>
    </recommendedName>
</protein>
<comment type="catalytic activity">
    <reaction evidence="1">
        <text>L-glutamyl-tRNA(Gln) + L-glutamine + ATP + H2O = L-glutaminyl-tRNA(Gln) + L-glutamate + ADP + phosphate + H(+)</text>
        <dbReference type="Rhea" id="RHEA:17521"/>
        <dbReference type="Rhea" id="RHEA-COMP:9681"/>
        <dbReference type="Rhea" id="RHEA-COMP:9684"/>
        <dbReference type="ChEBI" id="CHEBI:15377"/>
        <dbReference type="ChEBI" id="CHEBI:15378"/>
        <dbReference type="ChEBI" id="CHEBI:29985"/>
        <dbReference type="ChEBI" id="CHEBI:30616"/>
        <dbReference type="ChEBI" id="CHEBI:43474"/>
        <dbReference type="ChEBI" id="CHEBI:58359"/>
        <dbReference type="ChEBI" id="CHEBI:78520"/>
        <dbReference type="ChEBI" id="CHEBI:78521"/>
        <dbReference type="ChEBI" id="CHEBI:456216"/>
    </reaction>
</comment>